<evidence type="ECO:0000256" key="1">
    <source>
        <dbReference type="ARBA" id="ARBA00004193"/>
    </source>
</evidence>
<dbReference type="PROSITE" id="PS51257">
    <property type="entry name" value="PROKAR_LIPOPROTEIN"/>
    <property type="match status" value="1"/>
</dbReference>
<dbReference type="Proteomes" id="UP000594771">
    <property type="component" value="Chromosome"/>
</dbReference>
<evidence type="ECO:0000256" key="6">
    <source>
        <dbReference type="ARBA" id="ARBA00023288"/>
    </source>
</evidence>
<protein>
    <submittedName>
        <fullName evidence="10">BMP family ABC transporter substrate-binding protein</fullName>
    </submittedName>
</protein>
<dbReference type="Proteomes" id="UP001069145">
    <property type="component" value="Unassembled WGS sequence"/>
</dbReference>
<feature type="signal peptide" evidence="7">
    <location>
        <begin position="1"/>
        <end position="20"/>
    </location>
</feature>
<gene>
    <name evidence="10" type="ORF">I6G68_05355</name>
    <name evidence="9" type="ORF">ODY43_00615</name>
</gene>
<evidence type="ECO:0000313" key="9">
    <source>
        <dbReference type="EMBL" id="MCY3052506.1"/>
    </source>
</evidence>
<dbReference type="GO" id="GO:0005886">
    <property type="term" value="C:plasma membrane"/>
    <property type="evidence" value="ECO:0007669"/>
    <property type="project" value="UniProtKB-SubCell"/>
</dbReference>
<dbReference type="SUPFAM" id="SSF53822">
    <property type="entry name" value="Periplasmic binding protein-like I"/>
    <property type="match status" value="1"/>
</dbReference>
<name>A0A0X8FEQ1_9LACT</name>
<reference evidence="10 11" key="1">
    <citation type="submission" date="2020-12" db="EMBL/GenBank/DDBJ databases">
        <title>FDA dAtabase for Regulatory Grade micrObial Sequences (FDA-ARGOS): Supporting development and validation of Infectious Disease Dx tests.</title>
        <authorList>
            <person name="Sproer C."/>
            <person name="Gronow S."/>
            <person name="Severitt S."/>
            <person name="Schroder I."/>
            <person name="Tallon L."/>
            <person name="Sadzewicz L."/>
            <person name="Zhao X."/>
            <person name="Boylan J."/>
            <person name="Ott S."/>
            <person name="Bowen H."/>
            <person name="Vavikolanu K."/>
            <person name="Mehta A."/>
            <person name="Aluvathingal J."/>
            <person name="Nadendla S."/>
            <person name="Lowell S."/>
            <person name="Myers T."/>
            <person name="Yan Y."/>
            <person name="Sichtig H."/>
        </authorList>
    </citation>
    <scope>NUCLEOTIDE SEQUENCE [LARGE SCALE GENOMIC DNA]</scope>
    <source>
        <strain evidence="10 11">FDAARGOS_911</strain>
    </source>
</reference>
<evidence type="ECO:0000256" key="7">
    <source>
        <dbReference type="SAM" id="SignalP"/>
    </source>
</evidence>
<evidence type="ECO:0000256" key="4">
    <source>
        <dbReference type="ARBA" id="ARBA00022729"/>
    </source>
</evidence>
<dbReference type="OrthoDB" id="9784230at2"/>
<proteinExistence type="inferred from homology"/>
<feature type="domain" description="ABC transporter substrate-binding protein PnrA-like" evidence="8">
    <location>
        <begin position="46"/>
        <end position="346"/>
    </location>
</feature>
<sequence length="352" mass="37584">MFGKNLKTFVVGALAGLALAGCQGQNAGASGSSTSDKSASDEYRIAMVTDGNGIDDRSFNQSAWEGMEKWAKDHGFSENARSFYQSHSEADFIPNLSTATADNYNIVFGIGSFMVEPIQKIAENNPDQHYGLVDGQVDLPNVVSLSFKDNESAYLAGVAAAKSTKKDKVGFIGGMKIPGIERFEAGFKQGVKDTKPEVEVDVQYADSFGDAARGQQISSSMYQNGIDIIFTAAGQTGNGAFTETRNRLENGEKGLWIIGCDRDQSSEGEWSQGNFTLASTLKLIGTTIAKVTDQSMTGDFPGGQSQFNGVKEGAVDLVDTNLDDEAKAAVNEAREGIKSDKISVPEKLADLK</sequence>
<evidence type="ECO:0000256" key="5">
    <source>
        <dbReference type="ARBA" id="ARBA00023136"/>
    </source>
</evidence>
<keyword evidence="12" id="KW-1185">Reference proteome</keyword>
<dbReference type="PANTHER" id="PTHR34296:SF2">
    <property type="entry name" value="ABC TRANSPORTER GUANOSINE-BINDING PROTEIN NUPN"/>
    <property type="match status" value="1"/>
</dbReference>
<dbReference type="InterPro" id="IPR003760">
    <property type="entry name" value="PnrA-like"/>
</dbReference>
<dbReference type="InterPro" id="IPR050957">
    <property type="entry name" value="BMP_lipoprotein"/>
</dbReference>
<evidence type="ECO:0000256" key="2">
    <source>
        <dbReference type="ARBA" id="ARBA00008610"/>
    </source>
</evidence>
<dbReference type="EMBL" id="JAOTML010000001">
    <property type="protein sequence ID" value="MCY3052506.1"/>
    <property type="molecule type" value="Genomic_DNA"/>
</dbReference>
<keyword evidence="6" id="KW-0449">Lipoprotein</keyword>
<dbReference type="AlphaFoldDB" id="A0A0X8FEQ1"/>
<dbReference type="InterPro" id="IPR028082">
    <property type="entry name" value="Peripla_BP_I"/>
</dbReference>
<dbReference type="CDD" id="cd06354">
    <property type="entry name" value="PBP1_PrnA-like"/>
    <property type="match status" value="1"/>
</dbReference>
<keyword evidence="4 7" id="KW-0732">Signal</keyword>
<dbReference type="RefSeq" id="WP_060778301.1">
    <property type="nucleotide sequence ID" value="NZ_CAJHLF010000002.1"/>
</dbReference>
<evidence type="ECO:0000313" key="11">
    <source>
        <dbReference type="Proteomes" id="UP000594771"/>
    </source>
</evidence>
<dbReference type="KEGG" id="aun:AWM73_04700"/>
<comment type="similarity">
    <text evidence="2">Belongs to the BMP lipoprotein family.</text>
</comment>
<comment type="subcellular location">
    <subcellularLocation>
        <location evidence="1">Cell membrane</location>
        <topology evidence="1">Lipid-anchor</topology>
    </subcellularLocation>
</comment>
<evidence type="ECO:0000259" key="8">
    <source>
        <dbReference type="Pfam" id="PF02608"/>
    </source>
</evidence>
<feature type="chain" id="PRO_5038464108" evidence="7">
    <location>
        <begin position="21"/>
        <end position="352"/>
    </location>
</feature>
<evidence type="ECO:0000256" key="3">
    <source>
        <dbReference type="ARBA" id="ARBA00022475"/>
    </source>
</evidence>
<dbReference type="PANTHER" id="PTHR34296">
    <property type="entry name" value="TRANSCRIPTIONAL ACTIVATOR PROTEIN MED"/>
    <property type="match status" value="1"/>
</dbReference>
<evidence type="ECO:0000313" key="12">
    <source>
        <dbReference type="Proteomes" id="UP001069145"/>
    </source>
</evidence>
<dbReference type="Pfam" id="PF02608">
    <property type="entry name" value="Bmp"/>
    <property type="match status" value="1"/>
</dbReference>
<dbReference type="GeneID" id="35767509"/>
<keyword evidence="5" id="KW-0472">Membrane</keyword>
<keyword evidence="3" id="KW-1003">Cell membrane</keyword>
<dbReference type="EMBL" id="CP065662">
    <property type="protein sequence ID" value="QPS00824.1"/>
    <property type="molecule type" value="Genomic_DNA"/>
</dbReference>
<reference evidence="9" key="2">
    <citation type="submission" date="2022-09" db="EMBL/GenBank/DDBJ databases">
        <title>Aerococcus urinae taxonomy study.</title>
        <authorList>
            <person name="Christensen J."/>
            <person name="Senneby E."/>
        </authorList>
    </citation>
    <scope>NUCLEOTIDE SEQUENCE</scope>
    <source>
        <strain evidence="9">NLD-066-U95</strain>
    </source>
</reference>
<accession>A0A0X8FEQ1</accession>
<organism evidence="10 11">
    <name type="scientific">Aerococcus urinae</name>
    <dbReference type="NCBI Taxonomy" id="1376"/>
    <lineage>
        <taxon>Bacteria</taxon>
        <taxon>Bacillati</taxon>
        <taxon>Bacillota</taxon>
        <taxon>Bacilli</taxon>
        <taxon>Lactobacillales</taxon>
        <taxon>Aerococcaceae</taxon>
        <taxon>Aerococcus</taxon>
    </lineage>
</organism>
<dbReference type="Gene3D" id="3.40.50.2300">
    <property type="match status" value="2"/>
</dbReference>
<evidence type="ECO:0000313" key="10">
    <source>
        <dbReference type="EMBL" id="QPS00824.1"/>
    </source>
</evidence>